<evidence type="ECO:0000256" key="1">
    <source>
        <dbReference type="ARBA" id="ARBA00004377"/>
    </source>
</evidence>
<evidence type="ECO:0000256" key="8">
    <source>
        <dbReference type="SAM" id="Coils"/>
    </source>
</evidence>
<dbReference type="Pfam" id="PF25885">
    <property type="entry name" value="HH_EMRA"/>
    <property type="match status" value="1"/>
</dbReference>
<dbReference type="Gene3D" id="2.40.50.100">
    <property type="match status" value="1"/>
</dbReference>
<dbReference type="GO" id="GO:0005886">
    <property type="term" value="C:plasma membrane"/>
    <property type="evidence" value="ECO:0007669"/>
    <property type="project" value="UniProtKB-SubCell"/>
</dbReference>
<dbReference type="InterPro" id="IPR058633">
    <property type="entry name" value="EmrA/FarA_HH"/>
</dbReference>
<accession>T1AEX8</accession>
<keyword evidence="8" id="KW-0175">Coiled coil</keyword>
<dbReference type="PANTHER" id="PTHR30386">
    <property type="entry name" value="MEMBRANE FUSION SUBUNIT OF EMRAB-TOLC MULTIDRUG EFFLUX PUMP"/>
    <property type="match status" value="1"/>
</dbReference>
<dbReference type="Gene3D" id="2.40.30.170">
    <property type="match status" value="1"/>
</dbReference>
<reference evidence="11" key="1">
    <citation type="submission" date="2013-08" db="EMBL/GenBank/DDBJ databases">
        <authorList>
            <person name="Mendez C."/>
            <person name="Richter M."/>
            <person name="Ferrer M."/>
            <person name="Sanchez J."/>
        </authorList>
    </citation>
    <scope>NUCLEOTIDE SEQUENCE</scope>
</reference>
<keyword evidence="2" id="KW-0813">Transport</keyword>
<evidence type="ECO:0000256" key="5">
    <source>
        <dbReference type="ARBA" id="ARBA00022692"/>
    </source>
</evidence>
<proteinExistence type="predicted"/>
<evidence type="ECO:0000256" key="7">
    <source>
        <dbReference type="ARBA" id="ARBA00023136"/>
    </source>
</evidence>
<keyword evidence="5 9" id="KW-0812">Transmembrane</keyword>
<dbReference type="PANTHER" id="PTHR30386:SF19">
    <property type="entry name" value="MULTIDRUG EXPORT PROTEIN EMRA-RELATED"/>
    <property type="match status" value="1"/>
</dbReference>
<evidence type="ECO:0000256" key="6">
    <source>
        <dbReference type="ARBA" id="ARBA00022989"/>
    </source>
</evidence>
<keyword evidence="6 9" id="KW-1133">Transmembrane helix</keyword>
<dbReference type="InterPro" id="IPR050739">
    <property type="entry name" value="MFP"/>
</dbReference>
<comment type="caution">
    <text evidence="11">The sequence shown here is derived from an EMBL/GenBank/DDBJ whole genome shotgun (WGS) entry which is preliminary data.</text>
</comment>
<name>T1AEX8_9ZZZZ</name>
<keyword evidence="7 9" id="KW-0472">Membrane</keyword>
<evidence type="ECO:0000256" key="3">
    <source>
        <dbReference type="ARBA" id="ARBA00022475"/>
    </source>
</evidence>
<dbReference type="GO" id="GO:0042908">
    <property type="term" value="P:xenobiotic transport"/>
    <property type="evidence" value="ECO:0007669"/>
    <property type="project" value="UniProtKB-ARBA"/>
</dbReference>
<reference evidence="11" key="2">
    <citation type="journal article" date="2014" name="ISME J.">
        <title>Microbial stratification in low pH oxic and suboxic macroscopic growths along an acid mine drainage.</title>
        <authorList>
            <person name="Mendez-Garcia C."/>
            <person name="Mesa V."/>
            <person name="Sprenger R.R."/>
            <person name="Richter M."/>
            <person name="Diez M.S."/>
            <person name="Solano J."/>
            <person name="Bargiela R."/>
            <person name="Golyshina O.V."/>
            <person name="Manteca A."/>
            <person name="Ramos J.L."/>
            <person name="Gallego J.R."/>
            <person name="Llorente I."/>
            <person name="Martins Dos Santos V.A."/>
            <person name="Jensen O.N."/>
            <person name="Pelaez A.I."/>
            <person name="Sanchez J."/>
            <person name="Ferrer M."/>
        </authorList>
    </citation>
    <scope>NUCLEOTIDE SEQUENCE</scope>
</reference>
<organism evidence="11">
    <name type="scientific">mine drainage metagenome</name>
    <dbReference type="NCBI Taxonomy" id="410659"/>
    <lineage>
        <taxon>unclassified sequences</taxon>
        <taxon>metagenomes</taxon>
        <taxon>ecological metagenomes</taxon>
    </lineage>
</organism>
<dbReference type="SUPFAM" id="SSF111369">
    <property type="entry name" value="HlyD-like secretion proteins"/>
    <property type="match status" value="2"/>
</dbReference>
<feature type="coiled-coil region" evidence="8">
    <location>
        <begin position="122"/>
        <end position="187"/>
    </location>
</feature>
<gene>
    <name evidence="11" type="ORF">B2A_05574</name>
</gene>
<comment type="subcellular location">
    <subcellularLocation>
        <location evidence="1">Cell inner membrane</location>
        <topology evidence="1">Single-pass membrane protein</topology>
    </subcellularLocation>
</comment>
<feature type="transmembrane region" description="Helical" evidence="9">
    <location>
        <begin position="24"/>
        <end position="45"/>
    </location>
</feature>
<keyword evidence="4" id="KW-0997">Cell inner membrane</keyword>
<evidence type="ECO:0000256" key="9">
    <source>
        <dbReference type="SAM" id="Phobius"/>
    </source>
</evidence>
<evidence type="ECO:0000313" key="11">
    <source>
        <dbReference type="EMBL" id="EQD55697.1"/>
    </source>
</evidence>
<sequence length="402" mass="42463">MSAASNPPTGATSAPDNSRRRGMLLTLASVFVLGGLIWLALWYFVFALRVSTNDAYVHGNQVNVAAAVPGTIVAVLADDTQMVRAGQPLLKLDPTDAELNLASARHALQQAVRGVAAQFARGAQAEAEVAAREAQLTQAEDTLRRSAPLLHERAVSAEQVTQLRNAVAAARAALRAAEQQVAAARAGVQGADIARNPAVLRARDAFRAAWINLQRHVVLAPVSGYLAQRTAQLGQRIRPGQPLMQVIPLSHLWVDANFKETQLAAMRIGQPATLTSDLYGSGVVFHGKVVGLGAGTGSVFALLPPQNASGNWIKVVQRLPVRISIDSADLVKHPLRLGLSMNVDVDIRDHHGQVLAQQPADQPAAVTTVYAHELASADAAAARIIASTEVAATTAAHGKRQP</sequence>
<dbReference type="GO" id="GO:0055085">
    <property type="term" value="P:transmembrane transport"/>
    <property type="evidence" value="ECO:0007669"/>
    <property type="project" value="InterPro"/>
</dbReference>
<dbReference type="AlphaFoldDB" id="T1AEX8"/>
<feature type="domain" description="Multidrug export protein EmrA/FarA alpha-helical hairpin" evidence="10">
    <location>
        <begin position="95"/>
        <end position="215"/>
    </location>
</feature>
<evidence type="ECO:0000256" key="4">
    <source>
        <dbReference type="ARBA" id="ARBA00022519"/>
    </source>
</evidence>
<dbReference type="EMBL" id="AUZZ01003883">
    <property type="protein sequence ID" value="EQD55697.1"/>
    <property type="molecule type" value="Genomic_DNA"/>
</dbReference>
<protein>
    <submittedName>
        <fullName evidence="11">Secretion protein HlyD family protein</fullName>
    </submittedName>
</protein>
<keyword evidence="3" id="KW-1003">Cell membrane</keyword>
<evidence type="ECO:0000259" key="10">
    <source>
        <dbReference type="Pfam" id="PF25885"/>
    </source>
</evidence>
<dbReference type="FunFam" id="2.40.30.170:FF:000003">
    <property type="entry name" value="Multidrug resistance protein A"/>
    <property type="match status" value="1"/>
</dbReference>
<evidence type="ECO:0000256" key="2">
    <source>
        <dbReference type="ARBA" id="ARBA00022448"/>
    </source>
</evidence>